<dbReference type="HOGENOM" id="CLU_2332604_0_0_9"/>
<dbReference type="KEGG" id="sth:STH1490"/>
<gene>
    <name evidence="1" type="ordered locus">STH1490</name>
</gene>
<dbReference type="EMBL" id="AP006840">
    <property type="protein sequence ID" value="BAD40475.1"/>
    <property type="molecule type" value="Genomic_DNA"/>
</dbReference>
<keyword evidence="2" id="KW-1185">Reference proteome</keyword>
<evidence type="ECO:0008006" key="3">
    <source>
        <dbReference type="Google" id="ProtNLM"/>
    </source>
</evidence>
<protein>
    <recommendedName>
        <fullName evidence="3">HTH merR-type domain-containing protein</fullName>
    </recommendedName>
</protein>
<dbReference type="STRING" id="292459.STH1490"/>
<sequence length="98" mass="10946">MNLLRPRAVSTVETADQGRGPRVARWLTERELLEQAGISPAELRWFGDRFDAQMAVLTRRGPDGRPRYAPDAVVLLRSLAAMVARGATPEQIKAWYGL</sequence>
<name>Q67PB8_SYMTH</name>
<evidence type="ECO:0000313" key="2">
    <source>
        <dbReference type="Proteomes" id="UP000000417"/>
    </source>
</evidence>
<dbReference type="Proteomes" id="UP000000417">
    <property type="component" value="Chromosome"/>
</dbReference>
<proteinExistence type="predicted"/>
<accession>Q67PB8</accession>
<organism evidence="1 2">
    <name type="scientific">Symbiobacterium thermophilum (strain DSM 24528 / JCM 14929 / IAM 14863 / T)</name>
    <dbReference type="NCBI Taxonomy" id="292459"/>
    <lineage>
        <taxon>Bacteria</taxon>
        <taxon>Bacillati</taxon>
        <taxon>Bacillota</taxon>
        <taxon>Clostridia</taxon>
        <taxon>Eubacteriales</taxon>
        <taxon>Symbiobacteriaceae</taxon>
        <taxon>Symbiobacterium</taxon>
    </lineage>
</organism>
<evidence type="ECO:0000313" key="1">
    <source>
        <dbReference type="EMBL" id="BAD40475.1"/>
    </source>
</evidence>
<reference evidence="1 2" key="1">
    <citation type="journal article" date="2004" name="Nucleic Acids Res.">
        <title>Genome sequence of Symbiobacterium thermophilum, an uncultivable bacterium that depends on microbial commensalism.</title>
        <authorList>
            <person name="Ueda K."/>
            <person name="Yamashita A."/>
            <person name="Ishikawa J."/>
            <person name="Shimada M."/>
            <person name="Watsuji T."/>
            <person name="Morimura K."/>
            <person name="Ikeda H."/>
            <person name="Hattori M."/>
            <person name="Beppu T."/>
        </authorList>
    </citation>
    <scope>NUCLEOTIDE SEQUENCE [LARGE SCALE GENOMIC DNA]</scope>
    <source>
        <strain evidence="2">T / IAM 14863</strain>
    </source>
</reference>
<dbReference type="AlphaFoldDB" id="Q67PB8"/>